<feature type="region of interest" description="Disordered" evidence="1">
    <location>
        <begin position="1"/>
        <end position="36"/>
    </location>
</feature>
<feature type="compositionally biased region" description="Low complexity" evidence="1">
    <location>
        <begin position="146"/>
        <end position="155"/>
    </location>
</feature>
<keyword evidence="3" id="KW-1185">Reference proteome</keyword>
<name>A0A0D3EPQ1_9ORYZ</name>
<sequence length="241" mass="26786">MLFPPPLPAAEEEAATTAATAEGEHPTHAVPPPLLPPKKMPFPPLSPMAAAKEEPIELAAVAPPHFMLGSVWPLLADNGKRKRRSCCGGRITTLNTATSSVELHLRLEHGGDGARVVFLVIGALGRALRLLLWLLGQAHEQPRSPPWRSRTMTTRRTGRAPRRQGHYLPSVRSACSTVLLMTTYLSATWEKTMKKWEREERRSEDEEEKREGRGKKGRVRMTCGVYMSSTIFNYVVCIADM</sequence>
<proteinExistence type="predicted"/>
<accession>A0A0D3EPQ1</accession>
<evidence type="ECO:0000313" key="3">
    <source>
        <dbReference type="Proteomes" id="UP000026960"/>
    </source>
</evidence>
<evidence type="ECO:0000313" key="2">
    <source>
        <dbReference type="EnsemblPlants" id="OBART01G18270.1"/>
    </source>
</evidence>
<protein>
    <submittedName>
        <fullName evidence="2">Uncharacterized protein</fullName>
    </submittedName>
</protein>
<reference evidence="2" key="1">
    <citation type="journal article" date="2009" name="Rice">
        <title>De Novo Next Generation Sequencing of Plant Genomes.</title>
        <authorList>
            <person name="Rounsley S."/>
            <person name="Marri P.R."/>
            <person name="Yu Y."/>
            <person name="He R."/>
            <person name="Sisneros N."/>
            <person name="Goicoechea J.L."/>
            <person name="Lee S.J."/>
            <person name="Angelova A."/>
            <person name="Kudrna D."/>
            <person name="Luo M."/>
            <person name="Affourtit J."/>
            <person name="Desany B."/>
            <person name="Knight J."/>
            <person name="Niazi F."/>
            <person name="Egholm M."/>
            <person name="Wing R.A."/>
        </authorList>
    </citation>
    <scope>NUCLEOTIDE SEQUENCE [LARGE SCALE GENOMIC DNA]</scope>
    <source>
        <strain evidence="2">cv. IRGC 105608</strain>
    </source>
</reference>
<dbReference type="Proteomes" id="UP000026960">
    <property type="component" value="Chromosome 1"/>
</dbReference>
<feature type="region of interest" description="Disordered" evidence="1">
    <location>
        <begin position="196"/>
        <end position="217"/>
    </location>
</feature>
<dbReference type="HOGENOM" id="CLU_1153229_0_0_1"/>
<dbReference type="Gramene" id="OBART01G18270.1">
    <property type="protein sequence ID" value="OBART01G18270.1"/>
    <property type="gene ID" value="OBART01G18270"/>
</dbReference>
<dbReference type="AlphaFoldDB" id="A0A0D3EPQ1"/>
<feature type="region of interest" description="Disordered" evidence="1">
    <location>
        <begin position="143"/>
        <end position="163"/>
    </location>
</feature>
<dbReference type="PaxDb" id="65489-OBART01G18270.1"/>
<evidence type="ECO:0000256" key="1">
    <source>
        <dbReference type="SAM" id="MobiDB-lite"/>
    </source>
</evidence>
<organism evidence="2">
    <name type="scientific">Oryza barthii</name>
    <dbReference type="NCBI Taxonomy" id="65489"/>
    <lineage>
        <taxon>Eukaryota</taxon>
        <taxon>Viridiplantae</taxon>
        <taxon>Streptophyta</taxon>
        <taxon>Embryophyta</taxon>
        <taxon>Tracheophyta</taxon>
        <taxon>Spermatophyta</taxon>
        <taxon>Magnoliopsida</taxon>
        <taxon>Liliopsida</taxon>
        <taxon>Poales</taxon>
        <taxon>Poaceae</taxon>
        <taxon>BOP clade</taxon>
        <taxon>Oryzoideae</taxon>
        <taxon>Oryzeae</taxon>
        <taxon>Oryzinae</taxon>
        <taxon>Oryza</taxon>
    </lineage>
</organism>
<dbReference type="EnsemblPlants" id="OBART01G18270.1">
    <property type="protein sequence ID" value="OBART01G18270.1"/>
    <property type="gene ID" value="OBART01G18270"/>
</dbReference>
<reference evidence="2" key="2">
    <citation type="submission" date="2015-03" db="UniProtKB">
        <authorList>
            <consortium name="EnsemblPlants"/>
        </authorList>
    </citation>
    <scope>IDENTIFICATION</scope>
</reference>